<dbReference type="PANTHER" id="PTHR48098">
    <property type="entry name" value="ENTEROCHELIN ESTERASE-RELATED"/>
    <property type="match status" value="1"/>
</dbReference>
<evidence type="ECO:0000256" key="1">
    <source>
        <dbReference type="ARBA" id="ARBA00000697"/>
    </source>
</evidence>
<dbReference type="PANTHER" id="PTHR48098:SF1">
    <property type="entry name" value="DIACYLGLYCEROL ACYLTRANSFERASE_MYCOLYLTRANSFERASE AG85A"/>
    <property type="match status" value="1"/>
</dbReference>
<keyword evidence="6" id="KW-0012">Acyltransferase</keyword>
<dbReference type="PROSITE" id="PS51318">
    <property type="entry name" value="TAT"/>
    <property type="match status" value="1"/>
</dbReference>
<dbReference type="GO" id="GO:0004144">
    <property type="term" value="F:diacylglycerol O-acyltransferase activity"/>
    <property type="evidence" value="ECO:0007669"/>
    <property type="project" value="UniProtKB-EC"/>
</dbReference>
<name>A0A0K1JES7_9MICO</name>
<comment type="catalytic activity">
    <reaction evidence="1">
        <text>2 alpha,alpha'-trehalose 6-mycolate = alpha,alpha'-trehalose 6,6'-bismycolate + alpha,alpha-trehalose</text>
        <dbReference type="Rhea" id="RHEA:23472"/>
        <dbReference type="ChEBI" id="CHEBI:16551"/>
        <dbReference type="ChEBI" id="CHEBI:18195"/>
        <dbReference type="ChEBI" id="CHEBI:18234"/>
        <dbReference type="EC" id="2.3.1.122"/>
    </reaction>
</comment>
<dbReference type="InterPro" id="IPR050583">
    <property type="entry name" value="Mycobacterial_A85_antigen"/>
</dbReference>
<dbReference type="Gene3D" id="3.40.50.1820">
    <property type="entry name" value="alpha/beta hydrolase"/>
    <property type="match status" value="1"/>
</dbReference>
<evidence type="ECO:0000313" key="9">
    <source>
        <dbReference type="EMBL" id="AKU15108.1"/>
    </source>
</evidence>
<dbReference type="EC" id="2.3.1.20" evidence="4"/>
<dbReference type="GO" id="GO:0050348">
    <property type="term" value="F:trehalose O-mycolyltransferase activity"/>
    <property type="evidence" value="ECO:0007669"/>
    <property type="project" value="UniProtKB-EC"/>
</dbReference>
<evidence type="ECO:0000256" key="4">
    <source>
        <dbReference type="ARBA" id="ARBA00013244"/>
    </source>
</evidence>
<dbReference type="RefSeq" id="WP_052589779.1">
    <property type="nucleotide sequence ID" value="NZ_CP011112.1"/>
</dbReference>
<dbReference type="InterPro" id="IPR006311">
    <property type="entry name" value="TAT_signal"/>
</dbReference>
<dbReference type="AlphaFoldDB" id="A0A0K1JES7"/>
<evidence type="ECO:0000313" key="10">
    <source>
        <dbReference type="Proteomes" id="UP000066480"/>
    </source>
</evidence>
<dbReference type="Pfam" id="PF00756">
    <property type="entry name" value="Esterase"/>
    <property type="match status" value="1"/>
</dbReference>
<dbReference type="EC" id="2.3.1.122" evidence="3"/>
<comment type="similarity">
    <text evidence="2">Belongs to the mycobacterial A85 antigen family.</text>
</comment>
<evidence type="ECO:0000256" key="2">
    <source>
        <dbReference type="ARBA" id="ARBA00005874"/>
    </source>
</evidence>
<proteinExistence type="inferred from homology"/>
<dbReference type="Proteomes" id="UP000066480">
    <property type="component" value="Chromosome"/>
</dbReference>
<evidence type="ECO:0000256" key="6">
    <source>
        <dbReference type="ARBA" id="ARBA00023315"/>
    </source>
</evidence>
<reference evidence="9 10" key="1">
    <citation type="submission" date="2015-03" db="EMBL/GenBank/DDBJ databases">
        <title>Luteipulveratus halotolerans sp. nov., a novel actinobacterium (Dermacoccaceae) from Sarawak, Malaysia.</title>
        <authorList>
            <person name="Juboi H."/>
            <person name="Basik A."/>
            <person name="Shamsul S.S."/>
            <person name="Arnold P."/>
            <person name="Schmitt E.K."/>
            <person name="Sanglier J.-J."/>
            <person name="Yeo T."/>
        </authorList>
    </citation>
    <scope>NUCLEOTIDE SEQUENCE [LARGE SCALE GENOMIC DNA]</scope>
    <source>
        <strain evidence="9 10">MN07-A0370</strain>
    </source>
</reference>
<accession>A0A0K1JES7</accession>
<gene>
    <name evidence="9" type="ORF">VV02_03250</name>
</gene>
<evidence type="ECO:0000256" key="5">
    <source>
        <dbReference type="ARBA" id="ARBA00022679"/>
    </source>
</evidence>
<dbReference type="PATRIC" id="fig|571913.6.peg.665"/>
<evidence type="ECO:0000256" key="8">
    <source>
        <dbReference type="ARBA" id="ARBA00048109"/>
    </source>
</evidence>
<sequence length="327" mass="35426">MSHEKGLSRRSVLKVAGGVAAATALGGGVSLTTASSASAAGPLTVTAHETYGRMEYYRFATDEIEWDPAVNVLLPSDYYTSGKTYPVLYLLHGGQQDFRSFDMDPNFNLRGFTEGKDLIIVMPDGGAAGWYSNPVNANNGPHNWETFHMGQLVPWIEGNFRTFAEYDGRAVSGFSMGGFGALKYTTKYFGHFASISAHSGPADLRWSGGAVAHWANVSSMAVELAGGSIYGVPAWDQGRVSADNPMEHIESFRNKRIFLVAGTSPAPTDPWSVFNETGVLATQRVFKDALRGAGIPFEDKEVDGGHWVRPDLLQHDIEGVIARLRKA</sequence>
<dbReference type="InterPro" id="IPR000801">
    <property type="entry name" value="Esterase-like"/>
</dbReference>
<evidence type="ECO:0000256" key="3">
    <source>
        <dbReference type="ARBA" id="ARBA00012820"/>
    </source>
</evidence>
<keyword evidence="5" id="KW-0808">Transferase</keyword>
<dbReference type="STRING" id="571913.VV02_03250"/>
<protein>
    <recommendedName>
        <fullName evidence="7">Acyl-CoA:diacylglycerol acyltransferase</fullName>
        <ecNumber evidence="3">2.3.1.122</ecNumber>
        <ecNumber evidence="4">2.3.1.20</ecNumber>
    </recommendedName>
</protein>
<keyword evidence="10" id="KW-1185">Reference proteome</keyword>
<comment type="catalytic activity">
    <reaction evidence="8">
        <text>an acyl-CoA + a 1,2-diacyl-sn-glycerol = a triacyl-sn-glycerol + CoA</text>
        <dbReference type="Rhea" id="RHEA:10868"/>
        <dbReference type="ChEBI" id="CHEBI:17815"/>
        <dbReference type="ChEBI" id="CHEBI:57287"/>
        <dbReference type="ChEBI" id="CHEBI:58342"/>
        <dbReference type="ChEBI" id="CHEBI:64615"/>
        <dbReference type="EC" id="2.3.1.20"/>
    </reaction>
</comment>
<dbReference type="OrthoDB" id="3723842at2"/>
<dbReference type="KEGG" id="lmoi:VV02_03250"/>
<dbReference type="InterPro" id="IPR029058">
    <property type="entry name" value="AB_hydrolase_fold"/>
</dbReference>
<evidence type="ECO:0000256" key="7">
    <source>
        <dbReference type="ARBA" id="ARBA00032572"/>
    </source>
</evidence>
<dbReference type="EMBL" id="CP011112">
    <property type="protein sequence ID" value="AKU15108.1"/>
    <property type="molecule type" value="Genomic_DNA"/>
</dbReference>
<organism evidence="9 10">
    <name type="scientific">Luteipulveratus mongoliensis</name>
    <dbReference type="NCBI Taxonomy" id="571913"/>
    <lineage>
        <taxon>Bacteria</taxon>
        <taxon>Bacillati</taxon>
        <taxon>Actinomycetota</taxon>
        <taxon>Actinomycetes</taxon>
        <taxon>Micrococcales</taxon>
        <taxon>Dermacoccaceae</taxon>
        <taxon>Luteipulveratus</taxon>
    </lineage>
</organism>
<dbReference type="SUPFAM" id="SSF53474">
    <property type="entry name" value="alpha/beta-Hydrolases"/>
    <property type="match status" value="1"/>
</dbReference>